<evidence type="ECO:0000313" key="2">
    <source>
        <dbReference type="EMBL" id="PZO38665.1"/>
    </source>
</evidence>
<feature type="domain" description="Methyltransferase FkbM" evidence="1">
    <location>
        <begin position="337"/>
        <end position="498"/>
    </location>
</feature>
<dbReference type="InterPro" id="IPR052514">
    <property type="entry name" value="SAM-dependent_MTase"/>
</dbReference>
<dbReference type="InterPro" id="IPR029063">
    <property type="entry name" value="SAM-dependent_MTases_sf"/>
</dbReference>
<reference evidence="2 3" key="1">
    <citation type="submission" date="2018-04" db="EMBL/GenBank/DDBJ databases">
        <authorList>
            <person name="Go L.Y."/>
            <person name="Mitchell J.A."/>
        </authorList>
    </citation>
    <scope>NUCLEOTIDE SEQUENCE [LARGE SCALE GENOMIC DNA]</scope>
    <source>
        <strain evidence="2">ULC066bin1</strain>
    </source>
</reference>
<dbReference type="GO" id="GO:0008168">
    <property type="term" value="F:methyltransferase activity"/>
    <property type="evidence" value="ECO:0007669"/>
    <property type="project" value="UniProtKB-KW"/>
</dbReference>
<dbReference type="Gene3D" id="3.40.50.150">
    <property type="entry name" value="Vaccinia Virus protein VP39"/>
    <property type="match status" value="1"/>
</dbReference>
<dbReference type="SUPFAM" id="SSF53335">
    <property type="entry name" value="S-adenosyl-L-methionine-dependent methyltransferases"/>
    <property type="match status" value="1"/>
</dbReference>
<protein>
    <submittedName>
        <fullName evidence="2">FkbM family methyltransferase</fullName>
    </submittedName>
</protein>
<organism evidence="2 3">
    <name type="scientific">Pseudanabaena frigida</name>
    <dbReference type="NCBI Taxonomy" id="945775"/>
    <lineage>
        <taxon>Bacteria</taxon>
        <taxon>Bacillati</taxon>
        <taxon>Cyanobacteriota</taxon>
        <taxon>Cyanophyceae</taxon>
        <taxon>Pseudanabaenales</taxon>
        <taxon>Pseudanabaenaceae</taxon>
        <taxon>Pseudanabaena</taxon>
    </lineage>
</organism>
<dbReference type="InterPro" id="IPR006342">
    <property type="entry name" value="FkbM_mtfrase"/>
</dbReference>
<comment type="caution">
    <text evidence="2">The sequence shown here is derived from an EMBL/GenBank/DDBJ whole genome shotgun (WGS) entry which is preliminary data.</text>
</comment>
<keyword evidence="2" id="KW-0808">Transferase</keyword>
<dbReference type="GO" id="GO:0032259">
    <property type="term" value="P:methylation"/>
    <property type="evidence" value="ECO:0007669"/>
    <property type="project" value="UniProtKB-KW"/>
</dbReference>
<dbReference type="Pfam" id="PF05050">
    <property type="entry name" value="Methyltransf_21"/>
    <property type="match status" value="1"/>
</dbReference>
<dbReference type="PANTHER" id="PTHR34203">
    <property type="entry name" value="METHYLTRANSFERASE, FKBM FAMILY PROTEIN"/>
    <property type="match status" value="1"/>
</dbReference>
<name>A0A2W4XVJ4_9CYAN</name>
<reference evidence="2 3" key="2">
    <citation type="submission" date="2018-06" db="EMBL/GenBank/DDBJ databases">
        <title>Metagenomic assembly of (sub)arctic Cyanobacteria and their associated microbiome from non-axenic cultures.</title>
        <authorList>
            <person name="Baurain D."/>
        </authorList>
    </citation>
    <scope>NUCLEOTIDE SEQUENCE [LARGE SCALE GENOMIC DNA]</scope>
    <source>
        <strain evidence="2">ULC066bin1</strain>
    </source>
</reference>
<proteinExistence type="predicted"/>
<dbReference type="Proteomes" id="UP000249467">
    <property type="component" value="Unassembled WGS sequence"/>
</dbReference>
<gene>
    <name evidence="2" type="ORF">DCF19_15805</name>
</gene>
<evidence type="ECO:0000313" key="3">
    <source>
        <dbReference type="Proteomes" id="UP000249467"/>
    </source>
</evidence>
<dbReference type="AlphaFoldDB" id="A0A2W4XVJ4"/>
<dbReference type="PANTHER" id="PTHR34203:SF15">
    <property type="entry name" value="SLL1173 PROTEIN"/>
    <property type="match status" value="1"/>
</dbReference>
<accession>A0A2W4XVJ4</accession>
<keyword evidence="2" id="KW-0489">Methyltransferase</keyword>
<dbReference type="NCBIfam" id="TIGR01444">
    <property type="entry name" value="fkbM_fam"/>
    <property type="match status" value="1"/>
</dbReference>
<sequence length="534" mass="60700">MVDDFHADASENIYWQYVQQCCPHFNLNVLSQLKEDIQTTNWEEPSSAIEFNNVAVMALVAADNAEDLSERLIYWEFALDLLNQGAELPNNFLCKAHLAVAYSLINNLKDSTNIADNCFLETLQALSIPASRQPLGLVYLPRHLKKWSIICSEQLPVILQASDGVTQALTLSTEVLCHSHLFFLNKQGLKLLQLAVQFNTNSAMLNLQLGLCGICHEHMENLAYIYRARILSLDSSIILQSLYLVCQHLQQMLIAEQWKAIATTYAQNNPQDIQWKWTELDVDSPFTYVPFEDTLLLAVESSLHSIVTNVLIAQGDWFEVEMELWRDNIYAGMTIIDVGANVGVYTYSAAQRVGKLGKVIAIEPFSGCVRCLEETRRVNQLDWVRIIAGAVGEHNGKARLSLKSSNEANKLISEDDEVTPTDIFETVAYFTLDSLIEQENLNRVDWLKIDAEGHEMQVLAGSNRILQEFKPNILYENIEGKQENSIEVAEYLMQHDYKLFYYRPYLKQLILVDLLEELQGNLNIIAISNSKFHN</sequence>
<evidence type="ECO:0000259" key="1">
    <source>
        <dbReference type="Pfam" id="PF05050"/>
    </source>
</evidence>
<dbReference type="EMBL" id="QBML01000022">
    <property type="protein sequence ID" value="PZO38665.1"/>
    <property type="molecule type" value="Genomic_DNA"/>
</dbReference>